<protein>
    <submittedName>
        <fullName evidence="1">Uncharacterized protein</fullName>
    </submittedName>
</protein>
<accession>A0A9N7NIF2</accession>
<sequence>MATSNFLYRTLISSTASPTSRRLSAVKAARVRCFSTLPKRSTSRPELTPSDVEARVVERIEDYIHSIIVQRSRPDWLPFVPGSSFWVPPRPSSYGVSDVVHRLANAPTEEENLSTVSMQGWPSSDFYLPDEESPHIEFRTAELSSAEAAHDEEG</sequence>
<organism evidence="1 2">
    <name type="scientific">Striga hermonthica</name>
    <name type="common">Purple witchweed</name>
    <name type="synonym">Buchnera hermonthica</name>
    <dbReference type="NCBI Taxonomy" id="68872"/>
    <lineage>
        <taxon>Eukaryota</taxon>
        <taxon>Viridiplantae</taxon>
        <taxon>Streptophyta</taxon>
        <taxon>Embryophyta</taxon>
        <taxon>Tracheophyta</taxon>
        <taxon>Spermatophyta</taxon>
        <taxon>Magnoliopsida</taxon>
        <taxon>eudicotyledons</taxon>
        <taxon>Gunneridae</taxon>
        <taxon>Pentapetalae</taxon>
        <taxon>asterids</taxon>
        <taxon>lamiids</taxon>
        <taxon>Lamiales</taxon>
        <taxon>Orobanchaceae</taxon>
        <taxon>Buchnereae</taxon>
        <taxon>Striga</taxon>
    </lineage>
</organism>
<evidence type="ECO:0000313" key="1">
    <source>
        <dbReference type="EMBL" id="CAA0829533.1"/>
    </source>
</evidence>
<dbReference type="EMBL" id="CACSLK010027773">
    <property type="protein sequence ID" value="CAA0829533.1"/>
    <property type="molecule type" value="Genomic_DNA"/>
</dbReference>
<name>A0A9N7NIF2_STRHE</name>
<dbReference type="PANTHER" id="PTHR33972">
    <property type="entry name" value="EXPRESSED PROTEIN"/>
    <property type="match status" value="1"/>
</dbReference>
<comment type="caution">
    <text evidence="1">The sequence shown here is derived from an EMBL/GenBank/DDBJ whole genome shotgun (WGS) entry which is preliminary data.</text>
</comment>
<keyword evidence="2" id="KW-1185">Reference proteome</keyword>
<reference evidence="1" key="1">
    <citation type="submission" date="2019-12" db="EMBL/GenBank/DDBJ databases">
        <authorList>
            <person name="Scholes J."/>
        </authorList>
    </citation>
    <scope>NUCLEOTIDE SEQUENCE</scope>
</reference>
<dbReference type="AlphaFoldDB" id="A0A9N7NIF2"/>
<proteinExistence type="predicted"/>
<dbReference type="OrthoDB" id="1095098at2759"/>
<dbReference type="PANTHER" id="PTHR33972:SF2">
    <property type="entry name" value="OS04G0606700 PROTEIN"/>
    <property type="match status" value="1"/>
</dbReference>
<evidence type="ECO:0000313" key="2">
    <source>
        <dbReference type="Proteomes" id="UP001153555"/>
    </source>
</evidence>
<dbReference type="Proteomes" id="UP001153555">
    <property type="component" value="Unassembled WGS sequence"/>
</dbReference>
<gene>
    <name evidence="1" type="ORF">SHERM_25102</name>
</gene>